<dbReference type="Proteomes" id="UP000578819">
    <property type="component" value="Unassembled WGS sequence"/>
</dbReference>
<name>A0A7W7SSK3_9ACTN</name>
<protein>
    <submittedName>
        <fullName evidence="1">Uncharacterized protein</fullName>
    </submittedName>
</protein>
<dbReference type="RefSeq" id="WP_221449007.1">
    <property type="nucleotide sequence ID" value="NZ_JACHJW010000001.1"/>
</dbReference>
<sequence>MAGYDSTADTLKHSLRVGALLAPVVADLARRAVEHDLSKLADPELSAYNETVPLLRTTTYGTAEYERHRTAMGDALTHHYAHNRHHPEHHQGGISGMTLVDLIEMLADWRAATERHPDGSLAASLPIQQQRYGISDQLMQILTSTARHLGWLDPS</sequence>
<organism evidence="1 2">
    <name type="scientific">Micromonospora polyrhachis</name>
    <dbReference type="NCBI Taxonomy" id="1282883"/>
    <lineage>
        <taxon>Bacteria</taxon>
        <taxon>Bacillati</taxon>
        <taxon>Actinomycetota</taxon>
        <taxon>Actinomycetes</taxon>
        <taxon>Micromonosporales</taxon>
        <taxon>Micromonosporaceae</taxon>
        <taxon>Micromonospora</taxon>
    </lineage>
</organism>
<comment type="caution">
    <text evidence="1">The sequence shown here is derived from an EMBL/GenBank/DDBJ whole genome shotgun (WGS) entry which is preliminary data.</text>
</comment>
<accession>A0A7W7SSK3</accession>
<dbReference type="AlphaFoldDB" id="A0A7W7SSK3"/>
<keyword evidence="2" id="KW-1185">Reference proteome</keyword>
<evidence type="ECO:0000313" key="1">
    <source>
        <dbReference type="EMBL" id="MBB4958935.1"/>
    </source>
</evidence>
<evidence type="ECO:0000313" key="2">
    <source>
        <dbReference type="Proteomes" id="UP000578819"/>
    </source>
</evidence>
<dbReference type="InterPro" id="IPR043721">
    <property type="entry name" value="DUF5662"/>
</dbReference>
<dbReference type="Pfam" id="PF18907">
    <property type="entry name" value="DUF5662"/>
    <property type="match status" value="1"/>
</dbReference>
<proteinExistence type="predicted"/>
<dbReference type="EMBL" id="JACHJW010000001">
    <property type="protein sequence ID" value="MBB4958935.1"/>
    <property type="molecule type" value="Genomic_DNA"/>
</dbReference>
<gene>
    <name evidence="1" type="ORF">FHR38_002668</name>
</gene>
<reference evidence="1 2" key="1">
    <citation type="submission" date="2020-08" db="EMBL/GenBank/DDBJ databases">
        <title>Sequencing the genomes of 1000 actinobacteria strains.</title>
        <authorList>
            <person name="Klenk H.-P."/>
        </authorList>
    </citation>
    <scope>NUCLEOTIDE SEQUENCE [LARGE SCALE GENOMIC DNA]</scope>
    <source>
        <strain evidence="1 2">DSM 45886</strain>
    </source>
</reference>